<dbReference type="Pfam" id="PF00023">
    <property type="entry name" value="Ank"/>
    <property type="match status" value="1"/>
</dbReference>
<dbReference type="PANTHER" id="PTHR24198:SF165">
    <property type="entry name" value="ANKYRIN REPEAT-CONTAINING PROTEIN-RELATED"/>
    <property type="match status" value="1"/>
</dbReference>
<evidence type="ECO:0000256" key="1">
    <source>
        <dbReference type="ARBA" id="ARBA00022737"/>
    </source>
</evidence>
<accession>A0AAV4JNW2</accession>
<dbReference type="PANTHER" id="PTHR24198">
    <property type="entry name" value="ANKYRIN REPEAT AND PROTEIN KINASE DOMAIN-CONTAINING PROTEIN"/>
    <property type="match status" value="1"/>
</dbReference>
<feature type="repeat" description="ANK" evidence="3">
    <location>
        <begin position="152"/>
        <end position="189"/>
    </location>
</feature>
<gene>
    <name evidence="4" type="ORF">ElyMa_001662700</name>
</gene>
<proteinExistence type="predicted"/>
<dbReference type="SMART" id="SM00248">
    <property type="entry name" value="ANK"/>
    <property type="match status" value="7"/>
</dbReference>
<evidence type="ECO:0000256" key="3">
    <source>
        <dbReference type="PROSITE-ProRule" id="PRU00023"/>
    </source>
</evidence>
<keyword evidence="5" id="KW-1185">Reference proteome</keyword>
<dbReference type="PROSITE" id="PS50088">
    <property type="entry name" value="ANK_REPEAT"/>
    <property type="match status" value="2"/>
</dbReference>
<keyword evidence="2 3" id="KW-0040">ANK repeat</keyword>
<dbReference type="Pfam" id="PF12796">
    <property type="entry name" value="Ank_2"/>
    <property type="match status" value="1"/>
</dbReference>
<organism evidence="4 5">
    <name type="scientific">Elysia marginata</name>
    <dbReference type="NCBI Taxonomy" id="1093978"/>
    <lineage>
        <taxon>Eukaryota</taxon>
        <taxon>Metazoa</taxon>
        <taxon>Spiralia</taxon>
        <taxon>Lophotrochozoa</taxon>
        <taxon>Mollusca</taxon>
        <taxon>Gastropoda</taxon>
        <taxon>Heterobranchia</taxon>
        <taxon>Euthyneura</taxon>
        <taxon>Panpulmonata</taxon>
        <taxon>Sacoglossa</taxon>
        <taxon>Placobranchoidea</taxon>
        <taxon>Plakobranchidae</taxon>
        <taxon>Elysia</taxon>
    </lineage>
</organism>
<dbReference type="EMBL" id="BMAT01003379">
    <property type="protein sequence ID" value="GFS24394.1"/>
    <property type="molecule type" value="Genomic_DNA"/>
</dbReference>
<evidence type="ECO:0000313" key="5">
    <source>
        <dbReference type="Proteomes" id="UP000762676"/>
    </source>
</evidence>
<evidence type="ECO:0000313" key="4">
    <source>
        <dbReference type="EMBL" id="GFS24394.1"/>
    </source>
</evidence>
<protein>
    <submittedName>
        <fullName evidence="4">Ankyrin repeat family protein</fullName>
    </submittedName>
</protein>
<evidence type="ECO:0000256" key="2">
    <source>
        <dbReference type="ARBA" id="ARBA00023043"/>
    </source>
</evidence>
<keyword evidence="1" id="KW-0677">Repeat</keyword>
<dbReference type="SUPFAM" id="SSF48403">
    <property type="entry name" value="Ankyrin repeat"/>
    <property type="match status" value="1"/>
</dbReference>
<dbReference type="PROSITE" id="PS50297">
    <property type="entry name" value="ANK_REP_REGION"/>
    <property type="match status" value="1"/>
</dbReference>
<dbReference type="Proteomes" id="UP000762676">
    <property type="component" value="Unassembled WGS sequence"/>
</dbReference>
<sequence length="466" mass="51170">MRNSKLIKAIRKLDTETVKLVLASGKFAINGENSRHDPPLIESIASTHLGDDDEAADSKRCEILKLLVRYGADLNVLNVRSWPLGATAVVLAAERGYLKCVQFLTEAGADLRIVCGRGNTALLVAARESRTACVEYLTRHMSPSLVNHVNARGDTALLVAASNSHGKKAGIACLQHIINAGADLEVRDNAGNTALTIALKQKYSAVATLLVEKGALVNTVLDDGKTPLTVADISYVPKLLRHVVDPTTSRRDQWCVHRAVLERQNNAVRALVRYGFPALDLDGKLFPQLNLSFASPLVVALVSGEPDIAKYFITNRFFTLNDIKMCWKQEIRESLLFASNGEARIGFEINTASHNLKNLDFLARKLFSLQDLCLVTISSTLSEPFAHEPTQGEHDRWVCRPTFLERVQRLGIPQVLKDALLHKTPASDVCCGRWGDIDLEPTENFSGCYGCGKCAGEDQSEQEDKN</sequence>
<feature type="repeat" description="ANK" evidence="3">
    <location>
        <begin position="84"/>
        <end position="116"/>
    </location>
</feature>
<reference evidence="4 5" key="1">
    <citation type="journal article" date="2021" name="Elife">
        <title>Chloroplast acquisition without the gene transfer in kleptoplastic sea slugs, Plakobranchus ocellatus.</title>
        <authorList>
            <person name="Maeda T."/>
            <person name="Takahashi S."/>
            <person name="Yoshida T."/>
            <person name="Shimamura S."/>
            <person name="Takaki Y."/>
            <person name="Nagai Y."/>
            <person name="Toyoda A."/>
            <person name="Suzuki Y."/>
            <person name="Arimoto A."/>
            <person name="Ishii H."/>
            <person name="Satoh N."/>
            <person name="Nishiyama T."/>
            <person name="Hasebe M."/>
            <person name="Maruyama T."/>
            <person name="Minagawa J."/>
            <person name="Obokata J."/>
            <person name="Shigenobu S."/>
        </authorList>
    </citation>
    <scope>NUCLEOTIDE SEQUENCE [LARGE SCALE GENOMIC DNA]</scope>
</reference>
<name>A0AAV4JNW2_9GAST</name>
<dbReference type="InterPro" id="IPR002110">
    <property type="entry name" value="Ankyrin_rpt"/>
</dbReference>
<dbReference type="AlphaFoldDB" id="A0AAV4JNW2"/>
<dbReference type="InterPro" id="IPR036770">
    <property type="entry name" value="Ankyrin_rpt-contain_sf"/>
</dbReference>
<dbReference type="Gene3D" id="1.25.40.20">
    <property type="entry name" value="Ankyrin repeat-containing domain"/>
    <property type="match status" value="2"/>
</dbReference>
<comment type="caution">
    <text evidence="4">The sequence shown here is derived from an EMBL/GenBank/DDBJ whole genome shotgun (WGS) entry which is preliminary data.</text>
</comment>